<dbReference type="EMBL" id="FOXA01000036">
    <property type="protein sequence ID" value="SFQ11527.1"/>
    <property type="molecule type" value="Genomic_DNA"/>
</dbReference>
<dbReference type="NCBIfam" id="TIGR01730">
    <property type="entry name" value="RND_mfp"/>
    <property type="match status" value="1"/>
</dbReference>
<gene>
    <name evidence="4" type="ORF">SAMN04488047_13625</name>
</gene>
<dbReference type="SUPFAM" id="SSF111369">
    <property type="entry name" value="HlyD-like secretion proteins"/>
    <property type="match status" value="1"/>
</dbReference>
<evidence type="ECO:0000256" key="1">
    <source>
        <dbReference type="ARBA" id="ARBA00009477"/>
    </source>
</evidence>
<dbReference type="PANTHER" id="PTHR30469:SF11">
    <property type="entry name" value="BLL4320 PROTEIN"/>
    <property type="match status" value="1"/>
</dbReference>
<organism evidence="4 5">
    <name type="scientific">Tranquillimonas alkanivorans</name>
    <dbReference type="NCBI Taxonomy" id="441119"/>
    <lineage>
        <taxon>Bacteria</taxon>
        <taxon>Pseudomonadati</taxon>
        <taxon>Pseudomonadota</taxon>
        <taxon>Alphaproteobacteria</taxon>
        <taxon>Rhodobacterales</taxon>
        <taxon>Roseobacteraceae</taxon>
        <taxon>Tranquillimonas</taxon>
    </lineage>
</organism>
<feature type="domain" description="CusB-like beta-barrel" evidence="2">
    <location>
        <begin position="26"/>
        <end position="97"/>
    </location>
</feature>
<dbReference type="AlphaFoldDB" id="A0A1I5VW65"/>
<sequence length="182" mass="19328">MSADPGQILDTSTTIAPLSDLSVVRVDFALPERYFSRVGVGQAVDVITPAYPDQTFRGEVTVRAPVVEDDSRSFIVRAEIDNSDRRLVGGMFARTQLVFDTYDGLAVPDDAIISEGTATYVFTVSDGTATRTEVQTGASMGALTEITDGLSDGAQVVVTGWDDLSDGASVEVAEEVAREGLQ</sequence>
<evidence type="ECO:0000313" key="4">
    <source>
        <dbReference type="EMBL" id="SFQ11527.1"/>
    </source>
</evidence>
<dbReference type="STRING" id="441119.SAMN04488047_13625"/>
<dbReference type="Pfam" id="PF25954">
    <property type="entry name" value="Beta-barrel_RND_2"/>
    <property type="match status" value="1"/>
</dbReference>
<accession>A0A1I5VW65</accession>
<dbReference type="InterPro" id="IPR058637">
    <property type="entry name" value="YknX-like_C"/>
</dbReference>
<comment type="similarity">
    <text evidence="1">Belongs to the membrane fusion protein (MFP) (TC 8.A.1) family.</text>
</comment>
<dbReference type="GO" id="GO:1990281">
    <property type="term" value="C:efflux pump complex"/>
    <property type="evidence" value="ECO:0007669"/>
    <property type="project" value="TreeGrafter"/>
</dbReference>
<dbReference type="Gene3D" id="2.40.30.170">
    <property type="match status" value="1"/>
</dbReference>
<dbReference type="Proteomes" id="UP000199356">
    <property type="component" value="Unassembled WGS sequence"/>
</dbReference>
<keyword evidence="5" id="KW-1185">Reference proteome</keyword>
<feature type="domain" description="YknX-like C-terminal permuted SH3-like" evidence="3">
    <location>
        <begin position="104"/>
        <end position="172"/>
    </location>
</feature>
<dbReference type="InterPro" id="IPR006143">
    <property type="entry name" value="RND_pump_MFP"/>
</dbReference>
<dbReference type="FunFam" id="2.40.30.170:FF:000010">
    <property type="entry name" value="Efflux RND transporter periplasmic adaptor subunit"/>
    <property type="match status" value="1"/>
</dbReference>
<evidence type="ECO:0000313" key="5">
    <source>
        <dbReference type="Proteomes" id="UP000199356"/>
    </source>
</evidence>
<protein>
    <submittedName>
        <fullName evidence="4">RND family efflux transporter, MFP subunit</fullName>
    </submittedName>
</protein>
<dbReference type="GO" id="GO:0015562">
    <property type="term" value="F:efflux transmembrane transporter activity"/>
    <property type="evidence" value="ECO:0007669"/>
    <property type="project" value="TreeGrafter"/>
</dbReference>
<reference evidence="4 5" key="1">
    <citation type="submission" date="2016-10" db="EMBL/GenBank/DDBJ databases">
        <authorList>
            <person name="de Groot N.N."/>
        </authorList>
    </citation>
    <scope>NUCLEOTIDE SEQUENCE [LARGE SCALE GENOMIC DNA]</scope>
    <source>
        <strain evidence="4 5">DSM 19547</strain>
    </source>
</reference>
<proteinExistence type="inferred from homology"/>
<dbReference type="Gene3D" id="2.40.420.20">
    <property type="match status" value="1"/>
</dbReference>
<evidence type="ECO:0000259" key="3">
    <source>
        <dbReference type="Pfam" id="PF25989"/>
    </source>
</evidence>
<dbReference type="InterPro" id="IPR058792">
    <property type="entry name" value="Beta-barrel_RND_2"/>
</dbReference>
<dbReference type="Pfam" id="PF25989">
    <property type="entry name" value="YknX_C"/>
    <property type="match status" value="1"/>
</dbReference>
<dbReference type="PANTHER" id="PTHR30469">
    <property type="entry name" value="MULTIDRUG RESISTANCE PROTEIN MDTA"/>
    <property type="match status" value="1"/>
</dbReference>
<name>A0A1I5VW65_9RHOB</name>
<evidence type="ECO:0000259" key="2">
    <source>
        <dbReference type="Pfam" id="PF25954"/>
    </source>
</evidence>